<evidence type="ECO:0000256" key="4">
    <source>
        <dbReference type="SAM" id="MobiDB-lite"/>
    </source>
</evidence>
<dbReference type="GO" id="GO:0045944">
    <property type="term" value="P:positive regulation of transcription by RNA polymerase II"/>
    <property type="evidence" value="ECO:0007669"/>
    <property type="project" value="TreeGrafter"/>
</dbReference>
<dbReference type="GO" id="GO:0000785">
    <property type="term" value="C:chromatin"/>
    <property type="evidence" value="ECO:0007669"/>
    <property type="project" value="TreeGrafter"/>
</dbReference>
<dbReference type="AlphaFoldDB" id="A0A2A2LCI6"/>
<protein>
    <recommendedName>
        <fullName evidence="7">Akirin</fullName>
    </recommendedName>
</protein>
<comment type="subcellular location">
    <subcellularLocation>
        <location evidence="1">Nucleus</location>
    </subcellularLocation>
</comment>
<dbReference type="PANTHER" id="PTHR13293">
    <property type="entry name" value="AKIRIN-RELATED"/>
    <property type="match status" value="1"/>
</dbReference>
<dbReference type="Proteomes" id="UP000218231">
    <property type="component" value="Unassembled WGS sequence"/>
</dbReference>
<feature type="compositionally biased region" description="Low complexity" evidence="4">
    <location>
        <begin position="139"/>
        <end position="149"/>
    </location>
</feature>
<evidence type="ECO:0000256" key="2">
    <source>
        <dbReference type="ARBA" id="ARBA00005625"/>
    </source>
</evidence>
<dbReference type="STRING" id="2018661.A0A2A2LCI6"/>
<dbReference type="PANTHER" id="PTHR13293:SF6">
    <property type="entry name" value="AKIRIN-RELATED"/>
    <property type="match status" value="1"/>
</dbReference>
<name>A0A2A2LCI6_9BILA</name>
<feature type="compositionally biased region" description="Polar residues" evidence="4">
    <location>
        <begin position="124"/>
        <end position="138"/>
    </location>
</feature>
<organism evidence="5 6">
    <name type="scientific">Diploscapter pachys</name>
    <dbReference type="NCBI Taxonomy" id="2018661"/>
    <lineage>
        <taxon>Eukaryota</taxon>
        <taxon>Metazoa</taxon>
        <taxon>Ecdysozoa</taxon>
        <taxon>Nematoda</taxon>
        <taxon>Chromadorea</taxon>
        <taxon>Rhabditida</taxon>
        <taxon>Rhabditina</taxon>
        <taxon>Rhabditomorpha</taxon>
        <taxon>Rhabditoidea</taxon>
        <taxon>Rhabditidae</taxon>
        <taxon>Diploscapter</taxon>
    </lineage>
</organism>
<dbReference type="GO" id="GO:0003712">
    <property type="term" value="F:transcription coregulator activity"/>
    <property type="evidence" value="ECO:0007669"/>
    <property type="project" value="TreeGrafter"/>
</dbReference>
<dbReference type="GO" id="GO:0045089">
    <property type="term" value="P:positive regulation of innate immune response"/>
    <property type="evidence" value="ECO:0007669"/>
    <property type="project" value="TreeGrafter"/>
</dbReference>
<keyword evidence="3" id="KW-0539">Nucleus</keyword>
<sequence>MACGLALKRPHEYEAYLSEDTYETEAKRARTSAHCSPFRPQMGTMAASLPSTSLYSHKKEDSASPFESVAGKHQLSSSQLDAYLRSEIRALRRRKLIPRRTLGSMAGDENDADTKRRAEYRTPKSPTQSGSDSESEFCSGSMSHSSKASKPLFDQVAEKPQFSLKQVQMICERLLKEQEDRLRYEYETALNQRLNGKEKPHF</sequence>
<evidence type="ECO:0008006" key="7">
    <source>
        <dbReference type="Google" id="ProtNLM"/>
    </source>
</evidence>
<proteinExistence type="inferred from homology"/>
<dbReference type="GO" id="GO:0005634">
    <property type="term" value="C:nucleus"/>
    <property type="evidence" value="ECO:0007669"/>
    <property type="project" value="UniProtKB-SubCell"/>
</dbReference>
<feature type="region of interest" description="Disordered" evidence="4">
    <location>
        <begin position="95"/>
        <end position="152"/>
    </location>
</feature>
<evidence type="ECO:0000313" key="6">
    <source>
        <dbReference type="Proteomes" id="UP000218231"/>
    </source>
</evidence>
<feature type="compositionally biased region" description="Basic and acidic residues" evidence="4">
    <location>
        <begin position="112"/>
        <end position="122"/>
    </location>
</feature>
<feature type="region of interest" description="Disordered" evidence="4">
    <location>
        <begin position="49"/>
        <end position="76"/>
    </location>
</feature>
<dbReference type="InterPro" id="IPR024132">
    <property type="entry name" value="Akirin"/>
</dbReference>
<evidence type="ECO:0000256" key="1">
    <source>
        <dbReference type="ARBA" id="ARBA00004123"/>
    </source>
</evidence>
<comment type="caution">
    <text evidence="5">The sequence shown here is derived from an EMBL/GenBank/DDBJ whole genome shotgun (WGS) entry which is preliminary data.</text>
</comment>
<reference evidence="5 6" key="1">
    <citation type="journal article" date="2017" name="Curr. Biol.">
        <title>Genome architecture and evolution of a unichromosomal asexual nematode.</title>
        <authorList>
            <person name="Fradin H."/>
            <person name="Zegar C."/>
            <person name="Gutwein M."/>
            <person name="Lucas J."/>
            <person name="Kovtun M."/>
            <person name="Corcoran D."/>
            <person name="Baugh L.R."/>
            <person name="Kiontke K."/>
            <person name="Gunsalus K."/>
            <person name="Fitch D.H."/>
            <person name="Piano F."/>
        </authorList>
    </citation>
    <scope>NUCLEOTIDE SEQUENCE [LARGE SCALE GENOMIC DNA]</scope>
    <source>
        <strain evidence="5">PF1309</strain>
    </source>
</reference>
<accession>A0A2A2LCI6</accession>
<dbReference type="EMBL" id="LIAE01006914">
    <property type="protein sequence ID" value="PAV83880.1"/>
    <property type="molecule type" value="Genomic_DNA"/>
</dbReference>
<gene>
    <name evidence="5" type="ORF">WR25_17966</name>
</gene>
<keyword evidence="6" id="KW-1185">Reference proteome</keyword>
<dbReference type="OrthoDB" id="10039914at2759"/>
<evidence type="ECO:0000313" key="5">
    <source>
        <dbReference type="EMBL" id="PAV83880.1"/>
    </source>
</evidence>
<evidence type="ECO:0000256" key="3">
    <source>
        <dbReference type="ARBA" id="ARBA00023242"/>
    </source>
</evidence>
<comment type="similarity">
    <text evidence="2">Belongs to the akirin family.</text>
</comment>